<evidence type="ECO:0000259" key="4">
    <source>
        <dbReference type="PROSITE" id="PS50069"/>
    </source>
</evidence>
<dbReference type="SUPFAM" id="SSF46785">
    <property type="entry name" value="Winged helix' DNA-binding domain"/>
    <property type="match status" value="1"/>
</dbReference>
<dbReference type="Gene3D" id="3.30.230.130">
    <property type="entry name" value="Cullin, Chain C, Domain 2"/>
    <property type="match status" value="1"/>
</dbReference>
<dbReference type="Gene3D" id="1.10.10.10">
    <property type="entry name" value="Winged helix-like DNA-binding domain superfamily/Winged helix DNA-binding domain"/>
    <property type="match status" value="1"/>
</dbReference>
<dbReference type="GO" id="GO:0031625">
    <property type="term" value="F:ubiquitin protein ligase binding"/>
    <property type="evidence" value="ECO:0007669"/>
    <property type="project" value="InterPro"/>
</dbReference>
<dbReference type="AlphaFoldDB" id="A0A8J2SFC1"/>
<sequence>MNTWQLTSYDETWAFLRTGIEHTFSDEKADPQRPCARELSRVVREVVQVRRWEKELYNALCEELQSQADACVSRCTDVTTVAAAWRSFSSSLGTVVTVFRCLDAALRVGLDPVYRVGTTCLRRSLEQRGLYEPLVRELVQMTRARLDEGTINDCRACVECLRKLDWYSSTDSEGPYLEELVLRDARDRFTREACAPAQCCREYVRRVGAALDACAATFLSSTTVPLLESVVVEHLVAPAIAHVVASGAGALLDEALGGDASAVHVLTRLGGLCRRGDALCDLQRAVSTHAAKLARQTLSAPDERVGFEVLKLLDALTTIVEAAFTIESVEAVPTDVWDAFNRKEETPATWGAKCVEDAMEAALNEEDERFAVCAARCFDATLRTDKTPSLRLFRLCRAKDVFEATYRADLGLRLLGHLTTKTSHGALGREHDAIKSLENECGASYVAKLEGMCVDALRSRAMVKGFAHAIANPTLLTRGPWPAYPECTLVLPPLLARAKVEFEQWYASHHQGRKLHWHCDLGSCAVQAKYATDTLVLDVVPAQACFLLVLDDGVCLSREALSTKVGLDGASFDTVAASLIEARLIVCEDDVYEATRKRPVNGTVAPPRHDAAAPLRARVADAVRKDRAYAVDAAIVRVMKARRTLPQKRLVADVLRALVHPAAEGDVMARVESLVEREYLESSSPGVFNYLP</sequence>
<dbReference type="SUPFAM" id="SSF75632">
    <property type="entry name" value="Cullin homology domain"/>
    <property type="match status" value="1"/>
</dbReference>
<dbReference type="Pfam" id="PF10557">
    <property type="entry name" value="Cullin_Nedd8"/>
    <property type="match status" value="1"/>
</dbReference>
<dbReference type="InterPro" id="IPR036390">
    <property type="entry name" value="WH_DNA-bd_sf"/>
</dbReference>
<dbReference type="GO" id="GO:0006511">
    <property type="term" value="P:ubiquitin-dependent protein catabolic process"/>
    <property type="evidence" value="ECO:0007669"/>
    <property type="project" value="InterPro"/>
</dbReference>
<dbReference type="InterPro" id="IPR001373">
    <property type="entry name" value="Cullin_N"/>
</dbReference>
<evidence type="ECO:0000256" key="1">
    <source>
        <dbReference type="ARBA" id="ARBA00006019"/>
    </source>
</evidence>
<keyword evidence="6" id="KW-1185">Reference proteome</keyword>
<dbReference type="Pfam" id="PF00888">
    <property type="entry name" value="Cullin"/>
    <property type="match status" value="1"/>
</dbReference>
<dbReference type="Proteomes" id="UP000789595">
    <property type="component" value="Unassembled WGS sequence"/>
</dbReference>
<dbReference type="InterPro" id="IPR016158">
    <property type="entry name" value="Cullin_homology"/>
</dbReference>
<accession>A0A8J2SFC1</accession>
<dbReference type="InterPro" id="IPR019559">
    <property type="entry name" value="Cullin_neddylation_domain"/>
</dbReference>
<feature type="domain" description="Cullin family profile" evidence="4">
    <location>
        <begin position="352"/>
        <end position="580"/>
    </location>
</feature>
<dbReference type="SUPFAM" id="SSF74788">
    <property type="entry name" value="Cullin repeat-like"/>
    <property type="match status" value="1"/>
</dbReference>
<dbReference type="InterPro" id="IPR016159">
    <property type="entry name" value="Cullin_repeat-like_dom_sf"/>
</dbReference>
<dbReference type="PROSITE" id="PS50069">
    <property type="entry name" value="CULLIN_2"/>
    <property type="match status" value="1"/>
</dbReference>
<comment type="similarity">
    <text evidence="1 2 3">Belongs to the cullin family.</text>
</comment>
<proteinExistence type="inferred from homology"/>
<dbReference type="Pfam" id="PF26557">
    <property type="entry name" value="Cullin_AB"/>
    <property type="match status" value="1"/>
</dbReference>
<dbReference type="PANTHER" id="PTHR11932">
    <property type="entry name" value="CULLIN"/>
    <property type="match status" value="1"/>
</dbReference>
<dbReference type="OrthoDB" id="27073at2759"/>
<name>A0A8J2SFC1_9STRA</name>
<dbReference type="EMBL" id="CAKKNE010000002">
    <property type="protein sequence ID" value="CAH0367467.1"/>
    <property type="molecule type" value="Genomic_DNA"/>
</dbReference>
<dbReference type="InterPro" id="IPR036388">
    <property type="entry name" value="WH-like_DNA-bd_sf"/>
</dbReference>
<dbReference type="InterPro" id="IPR036317">
    <property type="entry name" value="Cullin_homology_sf"/>
</dbReference>
<gene>
    <name evidence="5" type="ORF">PECAL_2P04890</name>
</gene>
<reference evidence="5" key="1">
    <citation type="submission" date="2021-11" db="EMBL/GenBank/DDBJ databases">
        <authorList>
            <consortium name="Genoscope - CEA"/>
            <person name="William W."/>
        </authorList>
    </citation>
    <scope>NUCLEOTIDE SEQUENCE</scope>
</reference>
<protein>
    <recommendedName>
        <fullName evidence="4">Cullin family profile domain-containing protein</fullName>
    </recommendedName>
</protein>
<comment type="caution">
    <text evidence="5">The sequence shown here is derived from an EMBL/GenBank/DDBJ whole genome shotgun (WGS) entry which is preliminary data.</text>
</comment>
<evidence type="ECO:0000256" key="2">
    <source>
        <dbReference type="PROSITE-ProRule" id="PRU00330"/>
    </source>
</evidence>
<dbReference type="InterPro" id="IPR059120">
    <property type="entry name" value="Cullin-like_AB"/>
</dbReference>
<dbReference type="Gene3D" id="1.20.1310.10">
    <property type="entry name" value="Cullin Repeats"/>
    <property type="match status" value="2"/>
</dbReference>
<dbReference type="SMART" id="SM00182">
    <property type="entry name" value="CULLIN"/>
    <property type="match status" value="1"/>
</dbReference>
<evidence type="ECO:0000313" key="6">
    <source>
        <dbReference type="Proteomes" id="UP000789595"/>
    </source>
</evidence>
<dbReference type="SMART" id="SM00884">
    <property type="entry name" value="Cullin_Nedd8"/>
    <property type="match status" value="1"/>
</dbReference>
<evidence type="ECO:0000313" key="5">
    <source>
        <dbReference type="EMBL" id="CAH0367467.1"/>
    </source>
</evidence>
<evidence type="ECO:0000256" key="3">
    <source>
        <dbReference type="RuleBase" id="RU003829"/>
    </source>
</evidence>
<organism evidence="5 6">
    <name type="scientific">Pelagomonas calceolata</name>
    <dbReference type="NCBI Taxonomy" id="35677"/>
    <lineage>
        <taxon>Eukaryota</taxon>
        <taxon>Sar</taxon>
        <taxon>Stramenopiles</taxon>
        <taxon>Ochrophyta</taxon>
        <taxon>Pelagophyceae</taxon>
        <taxon>Pelagomonadales</taxon>
        <taxon>Pelagomonadaceae</taxon>
        <taxon>Pelagomonas</taxon>
    </lineage>
</organism>
<dbReference type="InterPro" id="IPR045093">
    <property type="entry name" value="Cullin"/>
</dbReference>